<organism evidence="1 2">
    <name type="scientific">Cronobacter phage vB_CsaM_GAP32</name>
    <dbReference type="NCBI Taxonomy" id="1141136"/>
    <lineage>
        <taxon>Viruses</taxon>
        <taxon>Duplodnaviria</taxon>
        <taxon>Heunggongvirae</taxon>
        <taxon>Uroviricota</taxon>
        <taxon>Caudoviricetes</taxon>
        <taxon>Mimasvirus</taxon>
        <taxon>Mimasvirus GAP32</taxon>
    </lineage>
</organism>
<accession>K4F7S0</accession>
<reference evidence="1 2" key="1">
    <citation type="journal article" date="2014" name="Virology">
        <title>Supersize me: Cronobacter sakazakii phage GAP32.</title>
        <authorList>
            <person name="Abbasifar R."/>
            <person name="Griffiths M.W."/>
            <person name="Sabour P.M."/>
            <person name="Ackermann H.-W."/>
            <person name="Vandersteegen K."/>
            <person name="Lavigne R."/>
            <person name="Noben J.-P."/>
            <person name="Villa A.A."/>
            <person name="Abbasifar A."/>
            <person name="Nash J.H.E."/>
            <person name="Kropinski A.M."/>
        </authorList>
    </citation>
    <scope>NUCLEOTIDE SEQUENCE [LARGE SCALE GENOMIC DNA]</scope>
    <source>
        <strain evidence="1">GAP-32</strain>
    </source>
</reference>
<dbReference type="EMBL" id="JN882285">
    <property type="protein sequence ID" value="AFC21892.1"/>
    <property type="molecule type" value="Genomic_DNA"/>
</dbReference>
<sequence length="44" mass="4791">MSKIIKSIKSDLEKMVSLGLASTETVNKVIPISNVSSKKNSKKK</sequence>
<evidence type="ECO:0000313" key="1">
    <source>
        <dbReference type="EMBL" id="AFC21892.1"/>
    </source>
</evidence>
<dbReference type="Proteomes" id="UP000000457">
    <property type="component" value="Segment"/>
</dbReference>
<evidence type="ECO:0000313" key="2">
    <source>
        <dbReference type="Proteomes" id="UP000000457"/>
    </source>
</evidence>
<dbReference type="RefSeq" id="YP_006987547.1">
    <property type="nucleotide sequence ID" value="NC_019401.1"/>
</dbReference>
<protein>
    <submittedName>
        <fullName evidence="1">Uncharacterized protein</fullName>
    </submittedName>
</protein>
<gene>
    <name evidence="1" type="ORF">GAP32_438</name>
</gene>
<dbReference type="GeneID" id="13994182"/>
<dbReference type="KEGG" id="vg:13994182"/>
<proteinExistence type="predicted"/>
<name>K4F7S0_9CAUD</name>
<keyword evidence="2" id="KW-1185">Reference proteome</keyword>